<organism evidence="1 2">
    <name type="scientific">Brachyspira aalborgi</name>
    <dbReference type="NCBI Taxonomy" id="29522"/>
    <lineage>
        <taxon>Bacteria</taxon>
        <taxon>Pseudomonadati</taxon>
        <taxon>Spirochaetota</taxon>
        <taxon>Spirochaetia</taxon>
        <taxon>Brachyspirales</taxon>
        <taxon>Brachyspiraceae</taxon>
        <taxon>Brachyspira</taxon>
    </lineage>
</organism>
<name>A0A5C8FTT1_9SPIR</name>
<sequence>MTNKNILKILVIMIAVLSLFAVSCRKSGGGGGPTQTDPIKNLTGNLLIVSTDGKTNLNSLPLSFVGASATVSDVKVDKFGGQGGDILLFPTNFIIENGNLYLTNLTTTNKDGGEVKAAVSNKVTLTFSLSGENLSRYTDTADIFVGKYSNIYTNTFDTFTNLTTIVGDSFKDANSFRQGEFNFGIVDKTFFKDNTFSITNNKPGDANNNIGVNECISILEKNIKENAIFTTYFSDVKVSFVSIDKTSQFIATFKVDLTPKSALFDTPYTSYNFIFNALQGKWAQ</sequence>
<evidence type="ECO:0000313" key="2">
    <source>
        <dbReference type="Proteomes" id="UP000322307"/>
    </source>
</evidence>
<proteinExistence type="predicted"/>
<evidence type="ECO:0000313" key="1">
    <source>
        <dbReference type="EMBL" id="TXJ52990.1"/>
    </source>
</evidence>
<dbReference type="RefSeq" id="WP_147717336.1">
    <property type="nucleotide sequence ID" value="NZ_SAYE01000003.1"/>
</dbReference>
<gene>
    <name evidence="1" type="ORF">EPJ84_01245</name>
</gene>
<evidence type="ECO:0008006" key="3">
    <source>
        <dbReference type="Google" id="ProtNLM"/>
    </source>
</evidence>
<dbReference type="PROSITE" id="PS51257">
    <property type="entry name" value="PROKAR_LIPOPROTEIN"/>
    <property type="match status" value="1"/>
</dbReference>
<dbReference type="AlphaFoldDB" id="A0A5C8FTT1"/>
<comment type="caution">
    <text evidence="1">The sequence shown here is derived from an EMBL/GenBank/DDBJ whole genome shotgun (WGS) entry which is preliminary data.</text>
</comment>
<dbReference type="Proteomes" id="UP000322307">
    <property type="component" value="Unassembled WGS sequence"/>
</dbReference>
<protein>
    <recommendedName>
        <fullName evidence="3">Lipoprotein</fullName>
    </recommendedName>
</protein>
<accession>A0A5C8FTT1</accession>
<dbReference type="EMBL" id="SAYE01000003">
    <property type="protein sequence ID" value="TXJ52990.1"/>
    <property type="molecule type" value="Genomic_DNA"/>
</dbReference>
<reference evidence="1 2" key="1">
    <citation type="journal article" date="1992" name="Lakartidningen">
        <title>[Penicillin V and not amoxicillin is the first choice preparation in acute otitis].</title>
        <authorList>
            <person name="Kamme C."/>
            <person name="Lundgren K."/>
            <person name="Prellner K."/>
        </authorList>
    </citation>
    <scope>NUCLEOTIDE SEQUENCE [LARGE SCALE GENOMIC DNA]</scope>
    <source>
        <strain evidence="1 2">PC3939II</strain>
    </source>
</reference>